<protein>
    <submittedName>
        <fullName evidence="2">DUF4421 family protein</fullName>
    </submittedName>
</protein>
<feature type="transmembrane region" description="Helical" evidence="1">
    <location>
        <begin position="38"/>
        <end position="59"/>
    </location>
</feature>
<dbReference type="InterPro" id="IPR025535">
    <property type="entry name" value="DUF4421"/>
</dbReference>
<keyword evidence="3" id="KW-1185">Reference proteome</keyword>
<reference evidence="2 3" key="1">
    <citation type="submission" date="2024-04" db="EMBL/GenBank/DDBJ databases">
        <title>Human intestinal bacterial collection.</title>
        <authorList>
            <person name="Pauvert C."/>
            <person name="Hitch T.C.A."/>
            <person name="Clavel T."/>
        </authorList>
    </citation>
    <scope>NUCLEOTIDE SEQUENCE [LARGE SCALE GENOMIC DNA]</scope>
    <source>
        <strain evidence="2 3">CLA-AA-H145</strain>
    </source>
</reference>
<dbReference type="Pfam" id="PF14391">
    <property type="entry name" value="DUF4421"/>
    <property type="match status" value="1"/>
</dbReference>
<keyword evidence="1" id="KW-0812">Transmembrane</keyword>
<name>A0ABV1FQ30_9BACT</name>
<proteinExistence type="predicted"/>
<accession>A0ABV1FQ30</accession>
<dbReference type="Proteomes" id="UP001487296">
    <property type="component" value="Unassembled WGS sequence"/>
</dbReference>
<evidence type="ECO:0000313" key="2">
    <source>
        <dbReference type="EMBL" id="MEQ2486482.1"/>
    </source>
</evidence>
<gene>
    <name evidence="2" type="ORF">AAAT34_05350</name>
</gene>
<evidence type="ECO:0000313" key="3">
    <source>
        <dbReference type="Proteomes" id="UP001487296"/>
    </source>
</evidence>
<organism evidence="2 3">
    <name type="scientific">Hallella faecis</name>
    <dbReference type="NCBI Taxonomy" id="2841596"/>
    <lineage>
        <taxon>Bacteria</taxon>
        <taxon>Pseudomonadati</taxon>
        <taxon>Bacteroidota</taxon>
        <taxon>Bacteroidia</taxon>
        <taxon>Bacteroidales</taxon>
        <taxon>Prevotellaceae</taxon>
        <taxon>Hallella</taxon>
    </lineage>
</organism>
<keyword evidence="1" id="KW-0472">Membrane</keyword>
<dbReference type="EMBL" id="JBBNFP010000014">
    <property type="protein sequence ID" value="MEQ2486482.1"/>
    <property type="molecule type" value="Genomic_DNA"/>
</dbReference>
<dbReference type="RefSeq" id="WP_215759449.1">
    <property type="nucleotide sequence ID" value="NZ_JAHKBE010000012.1"/>
</dbReference>
<evidence type="ECO:0000256" key="1">
    <source>
        <dbReference type="SAM" id="Phobius"/>
    </source>
</evidence>
<keyword evidence="1" id="KW-1133">Transmembrane helix</keyword>
<comment type="caution">
    <text evidence="2">The sequence shown here is derived from an EMBL/GenBank/DDBJ whole genome shotgun (WGS) entry which is preliminary data.</text>
</comment>
<sequence length="440" mass="50049">MASNRSTYTLGNAHGALKAATFKQARRIFPTSFAASGMVLRVGLLLLVMSLAMPLCSVAQNKKPRKTLREILLSADSLRLLLRQSADKGHMLQWGDSLVMEEVRKSNMSEKKKQKFMARYAKRRMKLERYDKLLFRGDSLLAANYRKVKYDTAYITRPDARWTVKFNGNLSGAHMETRAKTEDATNRTRLLAEFRGTLSMAVAYRGLGLSLAVNPAKLVGKSKDYELNLNSYSNRYGFDVVYLASKTYHGHQEMGGERIDIDRGQVSQKALNLNFYYAFNHRRFSFPAAFSQSYIQRRSAGSWMVGASFDGSKTTLGNTTIRLNEFAVGAGYGYNLVARPHWLFHLSALPTLTVYSHDYTKQTQPQNASDEDAEPTTERTNMKYHFPSAIVTCRGAVVYSWRNKFMGARAIYNYSVAGDDDHLQVMRNKWRVRAFFGFRF</sequence>